<dbReference type="InterPro" id="IPR000192">
    <property type="entry name" value="Aminotrans_V_dom"/>
</dbReference>
<evidence type="ECO:0000313" key="14">
    <source>
        <dbReference type="Proteomes" id="UP000007148"/>
    </source>
</evidence>
<evidence type="ECO:0000256" key="10">
    <source>
        <dbReference type="ARBA" id="ARBA00049007"/>
    </source>
</evidence>
<dbReference type="AlphaFoldDB" id="G4T5Q5"/>
<dbReference type="HOGENOM" id="CLU_034866_0_0_1"/>
<dbReference type="Gene3D" id="3.40.640.10">
    <property type="entry name" value="Type I PLP-dependent aspartate aminotransferase-like (Major domain)"/>
    <property type="match status" value="1"/>
</dbReference>
<keyword evidence="14" id="KW-1185">Reference proteome</keyword>
<dbReference type="InterPro" id="IPR022278">
    <property type="entry name" value="Pser_aminoTfrase"/>
</dbReference>
<dbReference type="PIRSF" id="PIRSF000525">
    <property type="entry name" value="SerC"/>
    <property type="match status" value="1"/>
</dbReference>
<dbReference type="InterPro" id="IPR015424">
    <property type="entry name" value="PyrdxlP-dep_Trfase"/>
</dbReference>
<dbReference type="EMBL" id="CAFZ01000004">
    <property type="protein sequence ID" value="CCA66689.1"/>
    <property type="molecule type" value="Genomic_DNA"/>
</dbReference>
<dbReference type="NCBIfam" id="NF003764">
    <property type="entry name" value="PRK05355.1"/>
    <property type="match status" value="1"/>
</dbReference>
<feature type="domain" description="Aminotransferase class V" evidence="12">
    <location>
        <begin position="7"/>
        <end position="395"/>
    </location>
</feature>
<comment type="cofactor">
    <cofactor evidence="1 11">
        <name>pyridoxal 5'-phosphate</name>
        <dbReference type="ChEBI" id="CHEBI:597326"/>
    </cofactor>
</comment>
<evidence type="ECO:0000256" key="1">
    <source>
        <dbReference type="ARBA" id="ARBA00001933"/>
    </source>
</evidence>
<dbReference type="FunCoup" id="G4T5Q5">
    <property type="interactions" value="376"/>
</dbReference>
<dbReference type="PROSITE" id="PS00595">
    <property type="entry name" value="AA_TRANSFER_CLASS_5"/>
    <property type="match status" value="1"/>
</dbReference>
<evidence type="ECO:0000256" key="4">
    <source>
        <dbReference type="ARBA" id="ARBA00013030"/>
    </source>
</evidence>
<comment type="pathway">
    <text evidence="2">Amino-acid biosynthesis; L-serine biosynthesis; L-serine from 3-phospho-D-glycerate: step 2/3.</text>
</comment>
<protein>
    <recommendedName>
        <fullName evidence="4">phosphoserine transaminase</fullName>
        <ecNumber evidence="4">2.6.1.52</ecNumber>
    </recommendedName>
</protein>
<organism evidence="13 14">
    <name type="scientific">Serendipita indica (strain DSM 11827)</name>
    <name type="common">Root endophyte fungus</name>
    <name type="synonym">Piriformospora indica</name>
    <dbReference type="NCBI Taxonomy" id="1109443"/>
    <lineage>
        <taxon>Eukaryota</taxon>
        <taxon>Fungi</taxon>
        <taxon>Dikarya</taxon>
        <taxon>Basidiomycota</taxon>
        <taxon>Agaricomycotina</taxon>
        <taxon>Agaricomycetes</taxon>
        <taxon>Sebacinales</taxon>
        <taxon>Serendipitaceae</taxon>
        <taxon>Serendipita</taxon>
    </lineage>
</organism>
<name>G4T5Q5_SERID</name>
<comment type="caution">
    <text evidence="13">The sequence shown here is derived from an EMBL/GenBank/DDBJ whole genome shotgun (WGS) entry which is preliminary data.</text>
</comment>
<evidence type="ECO:0000256" key="3">
    <source>
        <dbReference type="ARBA" id="ARBA00006904"/>
    </source>
</evidence>
<comment type="catalytic activity">
    <reaction evidence="10">
        <text>O-phospho-L-serine + 2-oxoglutarate = 3-phosphooxypyruvate + L-glutamate</text>
        <dbReference type="Rhea" id="RHEA:14329"/>
        <dbReference type="ChEBI" id="CHEBI:16810"/>
        <dbReference type="ChEBI" id="CHEBI:18110"/>
        <dbReference type="ChEBI" id="CHEBI:29985"/>
        <dbReference type="ChEBI" id="CHEBI:57524"/>
        <dbReference type="EC" id="2.6.1.52"/>
    </reaction>
</comment>
<evidence type="ECO:0000313" key="13">
    <source>
        <dbReference type="EMBL" id="CCA66689.1"/>
    </source>
</evidence>
<dbReference type="GO" id="GO:0004648">
    <property type="term" value="F:O-phospho-L-serine:2-oxoglutarate aminotransferase activity"/>
    <property type="evidence" value="ECO:0007669"/>
    <property type="project" value="UniProtKB-EC"/>
</dbReference>
<accession>G4T5Q5</accession>
<dbReference type="InParanoid" id="G4T5Q5"/>
<dbReference type="FunFam" id="3.40.640.10:FF:000010">
    <property type="entry name" value="Phosphoserine aminotransferase"/>
    <property type="match status" value="1"/>
</dbReference>
<dbReference type="eggNOG" id="KOG2790">
    <property type="taxonomic scope" value="Eukaryota"/>
</dbReference>
<dbReference type="OrthoDB" id="1703350at2759"/>
<dbReference type="Pfam" id="PF00266">
    <property type="entry name" value="Aminotran_5"/>
    <property type="match status" value="1"/>
</dbReference>
<keyword evidence="9" id="KW-0718">Serine biosynthesis</keyword>
<comment type="similarity">
    <text evidence="3">Belongs to the class-V pyridoxal-phosphate-dependent aminotransferase family. SerC subfamily.</text>
</comment>
<dbReference type="SUPFAM" id="SSF53383">
    <property type="entry name" value="PLP-dependent transferases"/>
    <property type="match status" value="1"/>
</dbReference>
<keyword evidence="8" id="KW-0663">Pyridoxal phosphate</keyword>
<evidence type="ECO:0000256" key="6">
    <source>
        <dbReference type="ARBA" id="ARBA00022605"/>
    </source>
</evidence>
<dbReference type="UniPathway" id="UPA00135">
    <property type="reaction ID" value="UER00197"/>
</dbReference>
<dbReference type="PANTHER" id="PTHR43247">
    <property type="entry name" value="PHOSPHOSERINE AMINOTRANSFERASE"/>
    <property type="match status" value="1"/>
</dbReference>
<keyword evidence="7 13" id="KW-0808">Transferase</keyword>
<keyword evidence="6" id="KW-0028">Amino-acid biosynthesis</keyword>
<dbReference type="GO" id="GO:0030170">
    <property type="term" value="F:pyridoxal phosphate binding"/>
    <property type="evidence" value="ECO:0007669"/>
    <property type="project" value="TreeGrafter"/>
</dbReference>
<dbReference type="STRING" id="1109443.G4T5Q5"/>
<evidence type="ECO:0000256" key="8">
    <source>
        <dbReference type="ARBA" id="ARBA00022898"/>
    </source>
</evidence>
<dbReference type="GO" id="GO:0005737">
    <property type="term" value="C:cytoplasm"/>
    <property type="evidence" value="ECO:0007669"/>
    <property type="project" value="TreeGrafter"/>
</dbReference>
<dbReference type="GO" id="GO:0006564">
    <property type="term" value="P:L-serine biosynthetic process"/>
    <property type="evidence" value="ECO:0007669"/>
    <property type="project" value="UniProtKB-KW"/>
</dbReference>
<evidence type="ECO:0000256" key="5">
    <source>
        <dbReference type="ARBA" id="ARBA00022576"/>
    </source>
</evidence>
<evidence type="ECO:0000256" key="7">
    <source>
        <dbReference type="ARBA" id="ARBA00022679"/>
    </source>
</evidence>
<proteinExistence type="inferred from homology"/>
<sequence length="407" mass="44226">MERKDVLNLGAGPSALPEHVLQEAARGLLNYNGTGMGITEISHRSKEFQQLTNDLSATLRSLLNVPQTHEILFAQGGASLVFSSIVLNLLSRFKLLHPEIPASETYIDYVVTGTWSKKASEEGKRLAGSVGVNVNIAADSRAYSKDGKSFECVPPLDAYKWSPPAQTAFVYYCENETVNGVQFASSQAVSTAFPLNQFQDNIDPPIIADFSSSFLSRPIPNISSYGMIYGGAQKNVGPAGLTILIVRKDLLVDVDAAHKLGAPVVPLTLSYKTLADNGSLYNTPPMFSMYVSLLVAKDIAAKGGLVPLEERNYQKQETIYGALEKLQEKGLIRINVLPGSRSWMNVTFVFLQPDKEKAFLEATEAKGLRGVKGHRSVGGFRISLYNAITQENADTVATVLTNFLNSS</sequence>
<dbReference type="HAMAP" id="MF_00160">
    <property type="entry name" value="SerC_aminotrans_5"/>
    <property type="match status" value="1"/>
</dbReference>
<dbReference type="Proteomes" id="UP000007148">
    <property type="component" value="Unassembled WGS sequence"/>
</dbReference>
<dbReference type="InterPro" id="IPR015421">
    <property type="entry name" value="PyrdxlP-dep_Trfase_major"/>
</dbReference>
<gene>
    <name evidence="13" type="ORF">PIIN_00368</name>
</gene>
<evidence type="ECO:0000259" key="12">
    <source>
        <dbReference type="Pfam" id="PF00266"/>
    </source>
</evidence>
<dbReference type="InterPro" id="IPR015422">
    <property type="entry name" value="PyrdxlP-dep_Trfase_small"/>
</dbReference>
<dbReference type="Gene3D" id="3.90.1150.10">
    <property type="entry name" value="Aspartate Aminotransferase, domain 1"/>
    <property type="match status" value="1"/>
</dbReference>
<dbReference type="PANTHER" id="PTHR43247:SF1">
    <property type="entry name" value="PHOSPHOSERINE AMINOTRANSFERASE"/>
    <property type="match status" value="1"/>
</dbReference>
<dbReference type="OMA" id="AFVYFCD"/>
<reference evidence="13 14" key="1">
    <citation type="journal article" date="2011" name="PLoS Pathog.">
        <title>Endophytic Life Strategies Decoded by Genome and Transcriptome Analyses of the Mutualistic Root Symbiont Piriformospora indica.</title>
        <authorList>
            <person name="Zuccaro A."/>
            <person name="Lahrmann U."/>
            <person name="Guldener U."/>
            <person name="Langen G."/>
            <person name="Pfiffi S."/>
            <person name="Biedenkopf D."/>
            <person name="Wong P."/>
            <person name="Samans B."/>
            <person name="Grimm C."/>
            <person name="Basiewicz M."/>
            <person name="Murat C."/>
            <person name="Martin F."/>
            <person name="Kogel K.H."/>
        </authorList>
    </citation>
    <scope>NUCLEOTIDE SEQUENCE [LARGE SCALE GENOMIC DNA]</scope>
    <source>
        <strain evidence="13 14">DSM 11827</strain>
    </source>
</reference>
<dbReference type="InterPro" id="IPR020578">
    <property type="entry name" value="Aminotrans_V_PyrdxlP_BS"/>
</dbReference>
<dbReference type="EC" id="2.6.1.52" evidence="4"/>
<evidence type="ECO:0000256" key="2">
    <source>
        <dbReference type="ARBA" id="ARBA00005099"/>
    </source>
</evidence>
<evidence type="ECO:0000256" key="9">
    <source>
        <dbReference type="ARBA" id="ARBA00023299"/>
    </source>
</evidence>
<keyword evidence="5 13" id="KW-0032">Aminotransferase</keyword>
<evidence type="ECO:0000256" key="11">
    <source>
        <dbReference type="RuleBase" id="RU004504"/>
    </source>
</evidence>